<feature type="non-terminal residue" evidence="2">
    <location>
        <position position="34"/>
    </location>
</feature>
<comment type="caution">
    <text evidence="2">The sequence shown here is derived from an EMBL/GenBank/DDBJ whole genome shotgun (WGS) entry which is preliminary data.</text>
</comment>
<dbReference type="EMBL" id="LAZR01056167">
    <property type="protein sequence ID" value="KKK74760.1"/>
    <property type="molecule type" value="Genomic_DNA"/>
</dbReference>
<feature type="compositionally biased region" description="Polar residues" evidence="1">
    <location>
        <begin position="1"/>
        <end position="12"/>
    </location>
</feature>
<protein>
    <submittedName>
        <fullName evidence="2">Uncharacterized protein</fullName>
    </submittedName>
</protein>
<organism evidence="2">
    <name type="scientific">marine sediment metagenome</name>
    <dbReference type="NCBI Taxonomy" id="412755"/>
    <lineage>
        <taxon>unclassified sequences</taxon>
        <taxon>metagenomes</taxon>
        <taxon>ecological metagenomes</taxon>
    </lineage>
</organism>
<proteinExistence type="predicted"/>
<accession>A0A0F8YLZ3</accession>
<dbReference type="AlphaFoldDB" id="A0A0F8YLZ3"/>
<sequence length="34" mass="3703">MPDTVRPQTPKSPSIVILGDPDQPIITGRTYHAT</sequence>
<reference evidence="2" key="1">
    <citation type="journal article" date="2015" name="Nature">
        <title>Complex archaea that bridge the gap between prokaryotes and eukaryotes.</title>
        <authorList>
            <person name="Spang A."/>
            <person name="Saw J.H."/>
            <person name="Jorgensen S.L."/>
            <person name="Zaremba-Niedzwiedzka K."/>
            <person name="Martijn J."/>
            <person name="Lind A.E."/>
            <person name="van Eijk R."/>
            <person name="Schleper C."/>
            <person name="Guy L."/>
            <person name="Ettema T.J."/>
        </authorList>
    </citation>
    <scope>NUCLEOTIDE SEQUENCE</scope>
</reference>
<evidence type="ECO:0000313" key="2">
    <source>
        <dbReference type="EMBL" id="KKK74760.1"/>
    </source>
</evidence>
<evidence type="ECO:0000256" key="1">
    <source>
        <dbReference type="SAM" id="MobiDB-lite"/>
    </source>
</evidence>
<gene>
    <name evidence="2" type="ORF">LCGC14_2880540</name>
</gene>
<name>A0A0F8YLZ3_9ZZZZ</name>
<feature type="region of interest" description="Disordered" evidence="1">
    <location>
        <begin position="1"/>
        <end position="34"/>
    </location>
</feature>